<keyword evidence="1" id="KW-1133">Transmembrane helix</keyword>
<reference evidence="2" key="1">
    <citation type="journal article" date="2020" name="Nature">
        <title>Giant virus diversity and host interactions through global metagenomics.</title>
        <authorList>
            <person name="Schulz F."/>
            <person name="Roux S."/>
            <person name="Paez-Espino D."/>
            <person name="Jungbluth S."/>
            <person name="Walsh D.A."/>
            <person name="Denef V.J."/>
            <person name="McMahon K.D."/>
            <person name="Konstantinidis K.T."/>
            <person name="Eloe-Fadrosh E.A."/>
            <person name="Kyrpides N.C."/>
            <person name="Woyke T."/>
        </authorList>
    </citation>
    <scope>NUCLEOTIDE SEQUENCE</scope>
    <source>
        <strain evidence="2">GVMAG-M-3300023179-114</strain>
    </source>
</reference>
<accession>A0A6C0E2N2</accession>
<feature type="transmembrane region" description="Helical" evidence="1">
    <location>
        <begin position="20"/>
        <end position="45"/>
    </location>
</feature>
<dbReference type="AlphaFoldDB" id="A0A6C0E2N2"/>
<dbReference type="EMBL" id="MN739721">
    <property type="protein sequence ID" value="QHT22871.1"/>
    <property type="molecule type" value="Genomic_DNA"/>
</dbReference>
<keyword evidence="1" id="KW-0812">Transmembrane</keyword>
<organism evidence="2">
    <name type="scientific">viral metagenome</name>
    <dbReference type="NCBI Taxonomy" id="1070528"/>
    <lineage>
        <taxon>unclassified sequences</taxon>
        <taxon>metagenomes</taxon>
        <taxon>organismal metagenomes</taxon>
    </lineage>
</organism>
<sequence>MYMNTSISIGSNKITFRLEILILILVVFWILWGHLLCSCSKVGLLEGFSMVREFMGKMKEGFASNNMAYTPQYANFKKNNSVIMPPSSWSMPTLTFTPGQRPDKGVKNIWDRPKQPVPLPKGELDMLATTPFKPECCPNTYSNSMGCACMTVDQYNYLRDRGGNNVPYSEY</sequence>
<evidence type="ECO:0000313" key="2">
    <source>
        <dbReference type="EMBL" id="QHT22871.1"/>
    </source>
</evidence>
<keyword evidence="1" id="KW-0472">Membrane</keyword>
<proteinExistence type="predicted"/>
<evidence type="ECO:0000256" key="1">
    <source>
        <dbReference type="SAM" id="Phobius"/>
    </source>
</evidence>
<name>A0A6C0E2N2_9ZZZZ</name>
<protein>
    <submittedName>
        <fullName evidence="2">Uncharacterized protein</fullName>
    </submittedName>
</protein>